<dbReference type="Proteomes" id="UP001236500">
    <property type="component" value="Chromosome"/>
</dbReference>
<feature type="domain" description="Cupin type-2" evidence="1">
    <location>
        <begin position="39"/>
        <end position="107"/>
    </location>
</feature>
<dbReference type="InterPro" id="IPR014710">
    <property type="entry name" value="RmlC-like_jellyroll"/>
</dbReference>
<dbReference type="EMBL" id="CP118605">
    <property type="protein sequence ID" value="WGL16079.1"/>
    <property type="molecule type" value="Genomic_DNA"/>
</dbReference>
<organism evidence="2 3">
    <name type="scientific">Microbulbifer bruguierae</name>
    <dbReference type="NCBI Taxonomy" id="3029061"/>
    <lineage>
        <taxon>Bacteria</taxon>
        <taxon>Pseudomonadati</taxon>
        <taxon>Pseudomonadota</taxon>
        <taxon>Gammaproteobacteria</taxon>
        <taxon>Cellvibrionales</taxon>
        <taxon>Microbulbiferaceae</taxon>
        <taxon>Microbulbifer</taxon>
    </lineage>
</organism>
<keyword evidence="3" id="KW-1185">Reference proteome</keyword>
<dbReference type="Pfam" id="PF07883">
    <property type="entry name" value="Cupin_2"/>
    <property type="match status" value="1"/>
</dbReference>
<name>A0ABY8NAX8_9GAMM</name>
<accession>A0ABY8NAX8</accession>
<dbReference type="InterPro" id="IPR013096">
    <property type="entry name" value="Cupin_2"/>
</dbReference>
<dbReference type="CDD" id="cd02214">
    <property type="entry name" value="cupin_MJ1618"/>
    <property type="match status" value="1"/>
</dbReference>
<protein>
    <submittedName>
        <fullName evidence="2">Cupin domain-containing protein</fullName>
    </submittedName>
</protein>
<evidence type="ECO:0000313" key="2">
    <source>
        <dbReference type="EMBL" id="WGL16079.1"/>
    </source>
</evidence>
<dbReference type="PANTHER" id="PTHR36114">
    <property type="entry name" value="16.7 KDA PROTEIN IN WHIE LOCUS"/>
    <property type="match status" value="1"/>
</dbReference>
<proteinExistence type="predicted"/>
<dbReference type="InterPro" id="IPR011051">
    <property type="entry name" value="RmlC_Cupin_sf"/>
</dbReference>
<dbReference type="Gene3D" id="2.60.120.10">
    <property type="entry name" value="Jelly Rolls"/>
    <property type="match status" value="1"/>
</dbReference>
<dbReference type="InterPro" id="IPR052044">
    <property type="entry name" value="PKS_Associated_Protein"/>
</dbReference>
<dbReference type="RefSeq" id="WP_280319392.1">
    <property type="nucleotide sequence ID" value="NZ_CP118605.1"/>
</dbReference>
<evidence type="ECO:0000313" key="3">
    <source>
        <dbReference type="Proteomes" id="UP001236500"/>
    </source>
</evidence>
<evidence type="ECO:0000259" key="1">
    <source>
        <dbReference type="Pfam" id="PF07883"/>
    </source>
</evidence>
<dbReference type="SUPFAM" id="SSF51182">
    <property type="entry name" value="RmlC-like cupins"/>
    <property type="match status" value="1"/>
</dbReference>
<sequence>MKAQVIFAEQQREFYTEEKCYITELSNTTDDTEVSIARARVAPGVTTCWHRLRDTTERYVILQGQGLVEIGELSPRAVGEGDVVLIPPGCRQRITNTADQDLVFLAICSPRFLPHNYEDLEPR</sequence>
<gene>
    <name evidence="2" type="ORF">PVT68_15050</name>
</gene>
<dbReference type="PANTHER" id="PTHR36114:SF8">
    <property type="entry name" value="CUPIN TYPE-1 DOMAIN-CONTAINING PROTEIN"/>
    <property type="match status" value="1"/>
</dbReference>
<reference evidence="2 3" key="1">
    <citation type="submission" date="2023-02" db="EMBL/GenBank/DDBJ databases">
        <title>Description and genomic characterization of Microbulbifer bruguierae sp. nov., isolated from the sediment of mangrove plant Bruguiera sexangula.</title>
        <authorList>
            <person name="Long M."/>
        </authorList>
    </citation>
    <scope>NUCLEOTIDE SEQUENCE [LARGE SCALE GENOMIC DNA]</scope>
    <source>
        <strain evidence="2 3">H12</strain>
    </source>
</reference>